<feature type="transmembrane region" description="Helical" evidence="7">
    <location>
        <begin position="302"/>
        <end position="324"/>
    </location>
</feature>
<evidence type="ECO:0000313" key="11">
    <source>
        <dbReference type="WBParaSite" id="HDID_0000048101-mRNA-1"/>
    </source>
</evidence>
<evidence type="ECO:0000256" key="1">
    <source>
        <dbReference type="ARBA" id="ARBA00004141"/>
    </source>
</evidence>
<sequence>MAILGFQLVSTLIGVSLLTKLSAHFSFTNALVFGGIYRCLLPSDKEILESAGLTKVKSKGKRSNGAPHGNGEDADTFHFPRATPITLHKALIHPHEIAVLPFYTELVWLVDFTVCALFVLFVNDAVSFARQLFIYASNSDKLTPIVNSLHGFFAPSTINLNLVWSLFIVWFALSSLFSLFRVYLGRGGDSQADKEKPEQSTPVASEWPLLLFIVFSTFVAAMLFLSLDTTFLDLRMSPAYGNLTFSLSQGTPNSPVISWGMFQACLASFASLVGLLFLYPSLQYGRVYVQVLKSSDSSRFNYALFYINLFAPMLALLLWVIPLATHLSSLILQKLGAVKIGGLFLSCVIVVARALSPDHIASVRLLVTLSAVTLRFAMTKRHMQAFLDTAQTRLDRLAREPGRTTNHEVKRIVASVFHCFNFAALQYLAPAVLLIGFAFSYKVSTGVGWIPIISSTPVYKPTSTGGNSSLSVVLEAFAGQEWESVFTAPWFAALHQTREAFEELWEAVRCQAGNVCSGVLGFTLFWCLAAWQGLAFTSLAYHRFIE</sequence>
<evidence type="ECO:0000313" key="9">
    <source>
        <dbReference type="EMBL" id="VDL16311.1"/>
    </source>
</evidence>
<evidence type="ECO:0000256" key="4">
    <source>
        <dbReference type="ARBA" id="ARBA00022989"/>
    </source>
</evidence>
<keyword evidence="5 7" id="KW-0472">Membrane</keyword>
<keyword evidence="3 7" id="KW-0812">Transmembrane</keyword>
<feature type="transmembrane region" description="Helical" evidence="7">
    <location>
        <begin position="207"/>
        <end position="227"/>
    </location>
</feature>
<keyword evidence="8" id="KW-0732">Signal</keyword>
<feature type="transmembrane region" description="Helical" evidence="7">
    <location>
        <begin position="106"/>
        <end position="126"/>
    </location>
</feature>
<organism evidence="11">
    <name type="scientific">Hymenolepis diminuta</name>
    <name type="common">Rat tapeworm</name>
    <dbReference type="NCBI Taxonomy" id="6216"/>
    <lineage>
        <taxon>Eukaryota</taxon>
        <taxon>Metazoa</taxon>
        <taxon>Spiralia</taxon>
        <taxon>Lophotrochozoa</taxon>
        <taxon>Platyhelminthes</taxon>
        <taxon>Cestoda</taxon>
        <taxon>Eucestoda</taxon>
        <taxon>Cyclophyllidea</taxon>
        <taxon>Hymenolepididae</taxon>
        <taxon>Hymenolepis</taxon>
    </lineage>
</organism>
<evidence type="ECO:0000313" key="10">
    <source>
        <dbReference type="Proteomes" id="UP000274504"/>
    </source>
</evidence>
<keyword evidence="4 7" id="KW-1133">Transmembrane helix</keyword>
<evidence type="ECO:0000256" key="2">
    <source>
        <dbReference type="ARBA" id="ARBA00009706"/>
    </source>
</evidence>
<keyword evidence="6" id="KW-0325">Glycoprotein</keyword>
<dbReference type="InterPro" id="IPR019395">
    <property type="entry name" value="Transmembrane_161A/B"/>
</dbReference>
<gene>
    <name evidence="9" type="ORF">HDID_LOCUS482</name>
</gene>
<evidence type="ECO:0000256" key="5">
    <source>
        <dbReference type="ARBA" id="ARBA00023136"/>
    </source>
</evidence>
<protein>
    <submittedName>
        <fullName evidence="11">Transmembrane protein</fullName>
    </submittedName>
</protein>
<dbReference type="AlphaFoldDB" id="A0A0R3S8J9"/>
<feature type="transmembrane region" description="Helical" evidence="7">
    <location>
        <begin position="336"/>
        <end position="355"/>
    </location>
</feature>
<feature type="transmembrane region" description="Helical" evidence="7">
    <location>
        <begin position="412"/>
        <end position="439"/>
    </location>
</feature>
<dbReference type="Proteomes" id="UP000274504">
    <property type="component" value="Unassembled WGS sequence"/>
</dbReference>
<dbReference type="PANTHER" id="PTHR13624:SF6">
    <property type="entry name" value="EMEI"/>
    <property type="match status" value="1"/>
</dbReference>
<evidence type="ECO:0000256" key="6">
    <source>
        <dbReference type="ARBA" id="ARBA00023180"/>
    </source>
</evidence>
<dbReference type="EMBL" id="UYSG01000065">
    <property type="protein sequence ID" value="VDL16311.1"/>
    <property type="molecule type" value="Genomic_DNA"/>
</dbReference>
<dbReference type="WBParaSite" id="HDID_0000048101-mRNA-1">
    <property type="protein sequence ID" value="HDID_0000048101-mRNA-1"/>
    <property type="gene ID" value="HDID_0000048101"/>
</dbReference>
<reference evidence="11" key="1">
    <citation type="submission" date="2017-02" db="UniProtKB">
        <authorList>
            <consortium name="WormBaseParasite"/>
        </authorList>
    </citation>
    <scope>IDENTIFICATION</scope>
</reference>
<evidence type="ECO:0000256" key="7">
    <source>
        <dbReference type="SAM" id="Phobius"/>
    </source>
</evidence>
<reference evidence="9 10" key="2">
    <citation type="submission" date="2018-11" db="EMBL/GenBank/DDBJ databases">
        <authorList>
            <consortium name="Pathogen Informatics"/>
        </authorList>
    </citation>
    <scope>NUCLEOTIDE SEQUENCE [LARGE SCALE GENOMIC DNA]</scope>
</reference>
<feature type="signal peptide" evidence="8">
    <location>
        <begin position="1"/>
        <end position="23"/>
    </location>
</feature>
<dbReference type="GO" id="GO:0016020">
    <property type="term" value="C:membrane"/>
    <property type="evidence" value="ECO:0007669"/>
    <property type="project" value="UniProtKB-SubCell"/>
</dbReference>
<evidence type="ECO:0000256" key="8">
    <source>
        <dbReference type="SAM" id="SignalP"/>
    </source>
</evidence>
<comment type="subcellular location">
    <subcellularLocation>
        <location evidence="1">Membrane</location>
        <topology evidence="1">Multi-pass membrane protein</topology>
    </subcellularLocation>
</comment>
<feature type="transmembrane region" description="Helical" evidence="7">
    <location>
        <begin position="256"/>
        <end position="282"/>
    </location>
</feature>
<feature type="transmembrane region" description="Helical" evidence="7">
    <location>
        <begin position="162"/>
        <end position="184"/>
    </location>
</feature>
<accession>A0A0R3S8J9</accession>
<dbReference type="PANTHER" id="PTHR13624">
    <property type="entry name" value="RE42071P"/>
    <property type="match status" value="1"/>
</dbReference>
<feature type="transmembrane region" description="Helical" evidence="7">
    <location>
        <begin position="519"/>
        <end position="541"/>
    </location>
</feature>
<comment type="similarity">
    <text evidence="2">Belongs to the TMEM161 family.</text>
</comment>
<name>A0A0R3S8J9_HYMDI</name>
<dbReference type="OrthoDB" id="784140at2759"/>
<evidence type="ECO:0000256" key="3">
    <source>
        <dbReference type="ARBA" id="ARBA00022692"/>
    </source>
</evidence>
<dbReference type="STRING" id="6216.A0A0R3S8J9"/>
<feature type="chain" id="PRO_5043131128" evidence="8">
    <location>
        <begin position="24"/>
        <end position="546"/>
    </location>
</feature>
<dbReference type="Pfam" id="PF10268">
    <property type="entry name" value="Tmemb_161AB"/>
    <property type="match status" value="2"/>
</dbReference>
<proteinExistence type="inferred from homology"/>